<feature type="compositionally biased region" description="Basic residues" evidence="6">
    <location>
        <begin position="12"/>
        <end position="26"/>
    </location>
</feature>
<proteinExistence type="predicted"/>
<dbReference type="Pfam" id="PF06472">
    <property type="entry name" value="ABC_membrane_2"/>
    <property type="match status" value="1"/>
</dbReference>
<keyword evidence="4 7" id="KW-1133">Transmembrane helix</keyword>
<dbReference type="Gene3D" id="1.20.1560.10">
    <property type="entry name" value="ABC transporter type 1, transmembrane domain"/>
    <property type="match status" value="1"/>
</dbReference>
<comment type="caution">
    <text evidence="10">The sequence shown here is derived from an EMBL/GenBank/DDBJ whole genome shotgun (WGS) entry which is preliminary data.</text>
</comment>
<evidence type="ECO:0000256" key="4">
    <source>
        <dbReference type="ARBA" id="ARBA00022989"/>
    </source>
</evidence>
<dbReference type="PROSITE" id="PS50893">
    <property type="entry name" value="ABC_TRANSPORTER_2"/>
    <property type="match status" value="1"/>
</dbReference>
<dbReference type="EMBL" id="MOEC01000028">
    <property type="protein sequence ID" value="OIS91425.1"/>
    <property type="molecule type" value="Genomic_DNA"/>
</dbReference>
<dbReference type="OrthoDB" id="9810134at2"/>
<evidence type="ECO:0000259" key="8">
    <source>
        <dbReference type="PROSITE" id="PS50893"/>
    </source>
</evidence>
<dbReference type="InterPro" id="IPR050835">
    <property type="entry name" value="ABC_transporter_sub-D"/>
</dbReference>
<dbReference type="PROSITE" id="PS50929">
    <property type="entry name" value="ABC_TM1F"/>
    <property type="match status" value="1"/>
</dbReference>
<evidence type="ECO:0000313" key="11">
    <source>
        <dbReference type="Proteomes" id="UP000182985"/>
    </source>
</evidence>
<dbReference type="SUPFAM" id="SSF52540">
    <property type="entry name" value="P-loop containing nucleoside triphosphate hydrolases"/>
    <property type="match status" value="1"/>
</dbReference>
<evidence type="ECO:0000256" key="7">
    <source>
        <dbReference type="SAM" id="Phobius"/>
    </source>
</evidence>
<evidence type="ECO:0000256" key="3">
    <source>
        <dbReference type="ARBA" id="ARBA00022692"/>
    </source>
</evidence>
<dbReference type="Gene3D" id="3.40.50.300">
    <property type="entry name" value="P-loop containing nucleotide triphosphate hydrolases"/>
    <property type="match status" value="1"/>
</dbReference>
<keyword evidence="3 7" id="KW-0812">Transmembrane</keyword>
<evidence type="ECO:0000256" key="5">
    <source>
        <dbReference type="ARBA" id="ARBA00023136"/>
    </source>
</evidence>
<keyword evidence="11" id="KW-1185">Reference proteome</keyword>
<evidence type="ECO:0000313" key="10">
    <source>
        <dbReference type="EMBL" id="OIS91425.1"/>
    </source>
</evidence>
<reference evidence="10 11" key="1">
    <citation type="submission" date="2016-10" db="EMBL/GenBank/DDBJ databases">
        <title>The Draft Genome Sequence of the Potato Rhizosphere Bacteria Ochrobactrum sp. IPA7.2.</title>
        <authorList>
            <person name="Gogoleva N.E."/>
            <person name="Khlopko Y.A."/>
            <person name="Burygin G.L."/>
            <person name="Plotnikov A.O."/>
        </authorList>
    </citation>
    <scope>NUCLEOTIDE SEQUENCE [LARGE SCALE GENOMIC DNA]</scope>
    <source>
        <strain evidence="10 11">IPA7.2</strain>
    </source>
</reference>
<feature type="region of interest" description="Disordered" evidence="6">
    <location>
        <begin position="1"/>
        <end position="45"/>
    </location>
</feature>
<dbReference type="SUPFAM" id="SSF90123">
    <property type="entry name" value="ABC transporter transmembrane region"/>
    <property type="match status" value="1"/>
</dbReference>
<gene>
    <name evidence="10" type="ORF">BLA27_21320</name>
</gene>
<sequence length="623" mass="69403">MTSEPDKDKTKRSAPKKERRRKKPRRSVSERLRKSSAKLIGGSPSRDGTDLFSQVSMMVGAFMVSPVRNTLIALGSGIFVLIVLIAIGQVAINRWNEPFYDALARKDLQAFFHQLMVFFGIAGSLLVLNVSQTWLNQMFKLKMREGLARDLVGQWLVPGRAFRLANAGEIGINPDQRLHEDARHFAEMSCDLGINLLQSTVILVSFVGVLWSLSSGFVFHVAGYSFSIPGYMVWAVIIYAASASWLTWIVGRSLVNINANRYAREADFRASLMRVNEHLDAITLSRGEGDERRRLDLDIDAVLAAIRKIVYATTRLTWVTAGYGWLTIVAPILVAAPVYFGGGLTFGGLMMAVGAFSQVHNALRWFVDNFGAIADWRATLLRVASFRQAVLRMDELGHLDRQIDLETNEDDRLTLDGVSIAAPDQCLKLSRKAFSVKPGERVLVTGGTETQRTLLFRALGGLWPWGEGRIGMPVGDGVAFMPRAPYFPPGNLKGVIVYPLDIKKFSEQDLENVLRRAGLERLSTSMDRVARWDRVLTDDERQCIAFARLILQKPQWIVIDGALDGLDAEAYDRIRDMLNTELKDAAVIHLGKPHLHDGLFTQQINLEDDPSGKPLELPALKTA</sequence>
<dbReference type="InterPro" id="IPR011527">
    <property type="entry name" value="ABC1_TM_dom"/>
</dbReference>
<dbReference type="GO" id="GO:0016887">
    <property type="term" value="F:ATP hydrolysis activity"/>
    <property type="evidence" value="ECO:0007669"/>
    <property type="project" value="InterPro"/>
</dbReference>
<feature type="transmembrane region" description="Helical" evidence="7">
    <location>
        <begin position="112"/>
        <end position="135"/>
    </location>
</feature>
<feature type="transmembrane region" description="Helical" evidence="7">
    <location>
        <begin position="316"/>
        <end position="340"/>
    </location>
</feature>
<dbReference type="AlphaFoldDB" id="A0A1J6HG23"/>
<dbReference type="PANTHER" id="PTHR11384:SF59">
    <property type="entry name" value="LYSOSOMAL COBALAMIN TRANSPORTER ABCD4"/>
    <property type="match status" value="1"/>
</dbReference>
<dbReference type="InterPro" id="IPR036640">
    <property type="entry name" value="ABC1_TM_sf"/>
</dbReference>
<name>A0A1J6HG23_9HYPH</name>
<keyword evidence="10" id="KW-0808">Transferase</keyword>
<dbReference type="Proteomes" id="UP000182985">
    <property type="component" value="Unassembled WGS sequence"/>
</dbReference>
<dbReference type="InterPro" id="IPR003439">
    <property type="entry name" value="ABC_transporter-like_ATP-bd"/>
</dbReference>
<dbReference type="GO" id="GO:0005886">
    <property type="term" value="C:plasma membrane"/>
    <property type="evidence" value="ECO:0007669"/>
    <property type="project" value="UniProtKB-SubCell"/>
</dbReference>
<feature type="transmembrane region" description="Helical" evidence="7">
    <location>
        <begin position="231"/>
        <end position="251"/>
    </location>
</feature>
<feature type="compositionally biased region" description="Basic and acidic residues" evidence="6">
    <location>
        <begin position="1"/>
        <end position="11"/>
    </location>
</feature>
<dbReference type="CDD" id="cd03223">
    <property type="entry name" value="ABCD_peroxisomal_ALDP"/>
    <property type="match status" value="1"/>
</dbReference>
<evidence type="ECO:0000256" key="6">
    <source>
        <dbReference type="SAM" id="MobiDB-lite"/>
    </source>
</evidence>
<evidence type="ECO:0000256" key="2">
    <source>
        <dbReference type="ARBA" id="ARBA00022448"/>
    </source>
</evidence>
<evidence type="ECO:0000259" key="9">
    <source>
        <dbReference type="PROSITE" id="PS50929"/>
    </source>
</evidence>
<accession>A0A1J6HG23</accession>
<dbReference type="RefSeq" id="WP_071633470.1">
    <property type="nucleotide sequence ID" value="NZ_JBHJZM010000013.1"/>
</dbReference>
<dbReference type="PANTHER" id="PTHR11384">
    <property type="entry name" value="ATP-BINDING CASSETTE, SUB-FAMILY D MEMBER"/>
    <property type="match status" value="1"/>
</dbReference>
<feature type="transmembrane region" description="Helical" evidence="7">
    <location>
        <begin position="71"/>
        <end position="92"/>
    </location>
</feature>
<dbReference type="GO" id="GO:0005524">
    <property type="term" value="F:ATP binding"/>
    <property type="evidence" value="ECO:0007669"/>
    <property type="project" value="InterPro"/>
</dbReference>
<protein>
    <submittedName>
        <fullName evidence="10">Glycosyl transferase family 1</fullName>
    </submittedName>
</protein>
<organism evidence="10 11">
    <name type="scientific">Brucella cytisi</name>
    <dbReference type="NCBI Taxonomy" id="407152"/>
    <lineage>
        <taxon>Bacteria</taxon>
        <taxon>Pseudomonadati</taxon>
        <taxon>Pseudomonadota</taxon>
        <taxon>Alphaproteobacteria</taxon>
        <taxon>Hyphomicrobiales</taxon>
        <taxon>Brucellaceae</taxon>
        <taxon>Brucella/Ochrobactrum group</taxon>
        <taxon>Brucella</taxon>
    </lineage>
</organism>
<comment type="subcellular location">
    <subcellularLocation>
        <location evidence="1">Cell membrane</location>
        <topology evidence="1">Multi-pass membrane protein</topology>
    </subcellularLocation>
</comment>
<feature type="domain" description="ABC transmembrane type-1" evidence="9">
    <location>
        <begin position="77"/>
        <end position="375"/>
    </location>
</feature>
<dbReference type="GO" id="GO:0140359">
    <property type="term" value="F:ABC-type transporter activity"/>
    <property type="evidence" value="ECO:0007669"/>
    <property type="project" value="InterPro"/>
</dbReference>
<dbReference type="InterPro" id="IPR027417">
    <property type="entry name" value="P-loop_NTPase"/>
</dbReference>
<feature type="domain" description="ABC transporter" evidence="8">
    <location>
        <begin position="413"/>
        <end position="622"/>
    </location>
</feature>
<keyword evidence="5 7" id="KW-0472">Membrane</keyword>
<dbReference type="GO" id="GO:0016740">
    <property type="term" value="F:transferase activity"/>
    <property type="evidence" value="ECO:0007669"/>
    <property type="project" value="UniProtKB-KW"/>
</dbReference>
<evidence type="ECO:0000256" key="1">
    <source>
        <dbReference type="ARBA" id="ARBA00004651"/>
    </source>
</evidence>
<keyword evidence="2" id="KW-0813">Transport</keyword>